<sequence>MKLNLKKSQLVNLSHDNKVLPEELTPQVGGGFDGGTIPATRDTPNQPGCPSDPFGWTNACCQIP</sequence>
<feature type="region of interest" description="Disordered" evidence="1">
    <location>
        <begin position="22"/>
        <end position="51"/>
    </location>
</feature>
<dbReference type="RefSeq" id="WP_330088824.1">
    <property type="nucleotide sequence ID" value="NZ_JAUGZK010000013.1"/>
</dbReference>
<gene>
    <name evidence="2" type="ORF">QWF21_14850</name>
</gene>
<name>A0ABU7JII4_9GAMM</name>
<evidence type="ECO:0000313" key="3">
    <source>
        <dbReference type="Proteomes" id="UP001339167"/>
    </source>
</evidence>
<proteinExistence type="predicted"/>
<comment type="caution">
    <text evidence="2">The sequence shown here is derived from an EMBL/GenBank/DDBJ whole genome shotgun (WGS) entry which is preliminary data.</text>
</comment>
<evidence type="ECO:0000256" key="1">
    <source>
        <dbReference type="SAM" id="MobiDB-lite"/>
    </source>
</evidence>
<reference evidence="2 3" key="1">
    <citation type="submission" date="2023-06" db="EMBL/GenBank/DDBJ databases">
        <title>Alkalimonas sp., MEB004 an alkaliphilic bacterium isolated from Lonar Lake, India.</title>
        <authorList>
            <person name="Joshi A."/>
            <person name="Thite S."/>
        </authorList>
    </citation>
    <scope>NUCLEOTIDE SEQUENCE [LARGE SCALE GENOMIC DNA]</scope>
    <source>
        <strain evidence="2 3">MEB004</strain>
    </source>
</reference>
<evidence type="ECO:0000313" key="2">
    <source>
        <dbReference type="EMBL" id="MEE2025514.1"/>
    </source>
</evidence>
<organism evidence="2 3">
    <name type="scientific">Alkalimonas mucilaginosa</name>
    <dbReference type="NCBI Taxonomy" id="3057676"/>
    <lineage>
        <taxon>Bacteria</taxon>
        <taxon>Pseudomonadati</taxon>
        <taxon>Pseudomonadota</taxon>
        <taxon>Gammaproteobacteria</taxon>
        <taxon>Alkalimonas</taxon>
    </lineage>
</organism>
<dbReference type="EMBL" id="JAUGZK010000013">
    <property type="protein sequence ID" value="MEE2025514.1"/>
    <property type="molecule type" value="Genomic_DNA"/>
</dbReference>
<protein>
    <submittedName>
        <fullName evidence="2">Uncharacterized protein</fullName>
    </submittedName>
</protein>
<accession>A0ABU7JII4</accession>
<dbReference type="Proteomes" id="UP001339167">
    <property type="component" value="Unassembled WGS sequence"/>
</dbReference>
<keyword evidence="3" id="KW-1185">Reference proteome</keyword>